<dbReference type="EMBL" id="JAAGAA010000006">
    <property type="protein sequence ID" value="NDV12975.1"/>
    <property type="molecule type" value="Genomic_DNA"/>
</dbReference>
<evidence type="ECO:0008006" key="3">
    <source>
        <dbReference type="Google" id="ProtNLM"/>
    </source>
</evidence>
<organism evidence="1 2">
    <name type="scientific">Crenobacter caeni</name>
    <dbReference type="NCBI Taxonomy" id="2705474"/>
    <lineage>
        <taxon>Bacteria</taxon>
        <taxon>Pseudomonadati</taxon>
        <taxon>Pseudomonadota</taxon>
        <taxon>Betaproteobacteria</taxon>
        <taxon>Neisseriales</taxon>
        <taxon>Neisseriaceae</taxon>
        <taxon>Crenobacter</taxon>
    </lineage>
</organism>
<dbReference type="Gene3D" id="2.40.160.20">
    <property type="match status" value="1"/>
</dbReference>
<name>A0A6B2KRV4_9NEIS</name>
<reference evidence="1 2" key="1">
    <citation type="submission" date="2020-02" db="EMBL/GenBank/DDBJ databases">
        <authorList>
            <person name="Yang Z."/>
        </authorList>
    </citation>
    <scope>NUCLEOTIDE SEQUENCE [LARGE SCALE GENOMIC DNA]</scope>
    <source>
        <strain evidence="1 2">HX-7-9</strain>
    </source>
</reference>
<accession>A0A6B2KRV4</accession>
<keyword evidence="2" id="KW-1185">Reference proteome</keyword>
<dbReference type="AlphaFoldDB" id="A0A6B2KRV4"/>
<evidence type="ECO:0000313" key="2">
    <source>
        <dbReference type="Proteomes" id="UP000482578"/>
    </source>
</evidence>
<dbReference type="Proteomes" id="UP000482578">
    <property type="component" value="Unassembled WGS sequence"/>
</dbReference>
<sequence length="215" mass="23669">MNYSPKRMDVFTSWATKPHFQGRTLDKTHPFNFQIFKARSQLTSMLKNRMEKSQMHIRSLLLVPALALSGQLLASPALLVFGASHHSGCDTRKYRCEFESFNPGAGVEWGWDQSLLAGGMPLVRAGVYRDSYDETAAFMAAGWRRTWPLGGRWEVGLVVLAGYLHGSGIDGFAALPLATLGYGPLALELGYIPKGQVGSMQGDVAVTTVNLRWAF</sequence>
<proteinExistence type="predicted"/>
<gene>
    <name evidence="1" type="ORF">GZH52_09185</name>
</gene>
<comment type="caution">
    <text evidence="1">The sequence shown here is derived from an EMBL/GenBank/DDBJ whole genome shotgun (WGS) entry which is preliminary data.</text>
</comment>
<protein>
    <recommendedName>
        <fullName evidence="3">Acyloxyacyl hydrolase</fullName>
    </recommendedName>
</protein>
<evidence type="ECO:0000313" key="1">
    <source>
        <dbReference type="EMBL" id="NDV12975.1"/>
    </source>
</evidence>